<feature type="compositionally biased region" description="Polar residues" evidence="1">
    <location>
        <begin position="43"/>
        <end position="52"/>
    </location>
</feature>
<dbReference type="AlphaFoldDB" id="A0A432P1Y4"/>
<comment type="caution">
    <text evidence="2">The sequence shown here is derived from an EMBL/GenBank/DDBJ whole genome shotgun (WGS) entry which is preliminary data.</text>
</comment>
<evidence type="ECO:0000313" key="2">
    <source>
        <dbReference type="EMBL" id="RUM05860.1"/>
    </source>
</evidence>
<feature type="compositionally biased region" description="Basic and acidic residues" evidence="1">
    <location>
        <begin position="53"/>
        <end position="68"/>
    </location>
</feature>
<name>A0A432P1Y4_9HYPH</name>
<dbReference type="Proteomes" id="UP000278081">
    <property type="component" value="Unassembled WGS sequence"/>
</dbReference>
<reference evidence="2 3" key="1">
    <citation type="submission" date="2018-11" db="EMBL/GenBank/DDBJ databases">
        <title>Rhizobium chutanense sp. nov., isolated from root nodules of Phaseolus vulgaris in China.</title>
        <authorList>
            <person name="Huo Y."/>
        </authorList>
    </citation>
    <scope>NUCLEOTIDE SEQUENCE [LARGE SCALE GENOMIC DNA]</scope>
    <source>
        <strain evidence="2 3">C16</strain>
    </source>
</reference>
<protein>
    <submittedName>
        <fullName evidence="2">Uncharacterized protein</fullName>
    </submittedName>
</protein>
<dbReference type="EMBL" id="RJTJ01000011">
    <property type="protein sequence ID" value="RUM05860.1"/>
    <property type="molecule type" value="Genomic_DNA"/>
</dbReference>
<evidence type="ECO:0000313" key="3">
    <source>
        <dbReference type="Proteomes" id="UP000278081"/>
    </source>
</evidence>
<accession>A0A432P1Y4</accession>
<evidence type="ECO:0000256" key="1">
    <source>
        <dbReference type="SAM" id="MobiDB-lite"/>
    </source>
</evidence>
<sequence>MVYRPRQNATAINFRMGSGGRLTSRRCHEITWPFCVHRWSNLKSPSSGSCRGTETRRSAASRARDHLRTPPTSAAFCGAHCR</sequence>
<dbReference type="OrthoDB" id="8404503at2"/>
<organism evidence="2 3">
    <name type="scientific">Rhizobium chutanense</name>
    <dbReference type="NCBI Taxonomy" id="2035448"/>
    <lineage>
        <taxon>Bacteria</taxon>
        <taxon>Pseudomonadati</taxon>
        <taxon>Pseudomonadota</taxon>
        <taxon>Alphaproteobacteria</taxon>
        <taxon>Hyphomicrobiales</taxon>
        <taxon>Rhizobiaceae</taxon>
        <taxon>Rhizobium/Agrobacterium group</taxon>
        <taxon>Rhizobium</taxon>
    </lineage>
</organism>
<proteinExistence type="predicted"/>
<feature type="region of interest" description="Disordered" evidence="1">
    <location>
        <begin position="43"/>
        <end position="72"/>
    </location>
</feature>
<gene>
    <name evidence="2" type="ORF">EFR84_15040</name>
</gene>